<keyword evidence="3" id="KW-1185">Reference proteome</keyword>
<evidence type="ECO:0000313" key="3">
    <source>
        <dbReference type="Proteomes" id="UP001140949"/>
    </source>
</evidence>
<comment type="caution">
    <text evidence="2">The sequence shown here is derived from an EMBL/GenBank/DDBJ whole genome shotgun (WGS) entry which is preliminary data.</text>
</comment>
<protein>
    <submittedName>
        <fullName evidence="2">UDP-arabinose 4-epimerase 2</fullName>
    </submittedName>
</protein>
<reference evidence="2" key="1">
    <citation type="journal article" date="2023" name="GigaByte">
        <title>Genome assembly of the bearded iris, Iris pallida Lam.</title>
        <authorList>
            <person name="Bruccoleri R.E."/>
            <person name="Oakeley E.J."/>
            <person name="Faust A.M.E."/>
            <person name="Altorfer M."/>
            <person name="Dessus-Babus S."/>
            <person name="Burckhardt D."/>
            <person name="Oertli M."/>
            <person name="Naumann U."/>
            <person name="Petersen F."/>
            <person name="Wong J."/>
        </authorList>
    </citation>
    <scope>NUCLEOTIDE SEQUENCE</scope>
    <source>
        <strain evidence="2">GSM-AAB239-AS_SAM_17_03QT</strain>
    </source>
</reference>
<evidence type="ECO:0000256" key="1">
    <source>
        <dbReference type="SAM" id="MobiDB-lite"/>
    </source>
</evidence>
<dbReference type="AlphaFoldDB" id="A0AAX6FAD2"/>
<dbReference type="Proteomes" id="UP001140949">
    <property type="component" value="Unassembled WGS sequence"/>
</dbReference>
<evidence type="ECO:0000313" key="2">
    <source>
        <dbReference type="EMBL" id="KAJ6813149.1"/>
    </source>
</evidence>
<organism evidence="2 3">
    <name type="scientific">Iris pallida</name>
    <name type="common">Sweet iris</name>
    <dbReference type="NCBI Taxonomy" id="29817"/>
    <lineage>
        <taxon>Eukaryota</taxon>
        <taxon>Viridiplantae</taxon>
        <taxon>Streptophyta</taxon>
        <taxon>Embryophyta</taxon>
        <taxon>Tracheophyta</taxon>
        <taxon>Spermatophyta</taxon>
        <taxon>Magnoliopsida</taxon>
        <taxon>Liliopsida</taxon>
        <taxon>Asparagales</taxon>
        <taxon>Iridaceae</taxon>
        <taxon>Iridoideae</taxon>
        <taxon>Irideae</taxon>
        <taxon>Iris</taxon>
    </lineage>
</organism>
<accession>A0AAX6FAD2</accession>
<gene>
    <name evidence="2" type="ORF">M6B38_147390</name>
</gene>
<feature type="region of interest" description="Disordered" evidence="1">
    <location>
        <begin position="1"/>
        <end position="25"/>
    </location>
</feature>
<reference evidence="2" key="2">
    <citation type="submission" date="2023-04" db="EMBL/GenBank/DDBJ databases">
        <authorList>
            <person name="Bruccoleri R.E."/>
            <person name="Oakeley E.J."/>
            <person name="Faust A.-M."/>
            <person name="Dessus-Babus S."/>
            <person name="Altorfer M."/>
            <person name="Burckhardt D."/>
            <person name="Oertli M."/>
            <person name="Naumann U."/>
            <person name="Petersen F."/>
            <person name="Wong J."/>
        </authorList>
    </citation>
    <scope>NUCLEOTIDE SEQUENCE</scope>
    <source>
        <strain evidence="2">GSM-AAB239-AS_SAM_17_03QT</strain>
        <tissue evidence="2">Leaf</tissue>
    </source>
</reference>
<sequence>MPLSRAPVASSASSMAFDGRTARSRNHKSVLWIGFTKSDEASWDFLKPKFFAVIVDFYASRKQLFLDSNTASSTDTTIQELTLPRHEPGVEHVLVTRGACYIAHMLLFSP</sequence>
<dbReference type="EMBL" id="JANAVB010030814">
    <property type="protein sequence ID" value="KAJ6813149.1"/>
    <property type="molecule type" value="Genomic_DNA"/>
</dbReference>
<proteinExistence type="predicted"/>
<name>A0AAX6FAD2_IRIPA</name>